<evidence type="ECO:0000256" key="2">
    <source>
        <dbReference type="SAM" id="SignalP"/>
    </source>
</evidence>
<feature type="chain" id="PRO_5045760693" evidence="2">
    <location>
        <begin position="22"/>
        <end position="267"/>
    </location>
</feature>
<evidence type="ECO:0000259" key="3">
    <source>
        <dbReference type="Pfam" id="PF25973"/>
    </source>
</evidence>
<gene>
    <name evidence="4" type="ORF">IQ782_09115</name>
</gene>
<organism evidence="4 5">
    <name type="scientific">Salipiger mangrovisoli</name>
    <dbReference type="NCBI Taxonomy" id="2865933"/>
    <lineage>
        <taxon>Bacteria</taxon>
        <taxon>Pseudomonadati</taxon>
        <taxon>Pseudomonadota</taxon>
        <taxon>Alphaproteobacteria</taxon>
        <taxon>Rhodobacterales</taxon>
        <taxon>Roseobacteraceae</taxon>
        <taxon>Salipiger</taxon>
    </lineage>
</organism>
<comment type="similarity">
    <text evidence="1">Belongs to the membrane fusion protein (MFP) (TC 8.A.1) family.</text>
</comment>
<feature type="signal peptide" evidence="2">
    <location>
        <begin position="1"/>
        <end position="21"/>
    </location>
</feature>
<protein>
    <submittedName>
        <fullName evidence="4">Efflux RND transporter periplasmic adaptor subunit</fullName>
    </submittedName>
</protein>
<evidence type="ECO:0000256" key="1">
    <source>
        <dbReference type="ARBA" id="ARBA00009477"/>
    </source>
</evidence>
<evidence type="ECO:0000313" key="4">
    <source>
        <dbReference type="EMBL" id="MBE9636995.1"/>
    </source>
</evidence>
<sequence>MTRLPFLVVCLACAAAASARAESYDCLMDPADMIELGSPATGLLEAVLVSRGDRVDAGQVVARLVSEIEQSTVDLLRTRAENTSVVIAQKEQLAMIEKRFERISQMRERGLTTEELYNQVEGEIIAGRSLLAQAELNQEIAVKELARAEIALAQRRITSPVAGVVAKRVLSAGEYVGTDDHVLEIVQLDPLKVEAFLPVSLYAEVQVGDTAIIHPVAPLTGAHAATVTAVDRVFDAASGTFVIELELPNEDGALPAGHRCQLDFGGS</sequence>
<dbReference type="RefSeq" id="WP_194134306.1">
    <property type="nucleotide sequence ID" value="NZ_JADFFK010000005.1"/>
</dbReference>
<keyword evidence="5" id="KW-1185">Reference proteome</keyword>
<dbReference type="InterPro" id="IPR006143">
    <property type="entry name" value="RND_pump_MFP"/>
</dbReference>
<dbReference type="Gene3D" id="2.40.50.100">
    <property type="match status" value="1"/>
</dbReference>
<reference evidence="4 5" key="1">
    <citation type="journal article" date="2021" name="Int. J. Syst. Evol. Microbiol.">
        <title>Salipiger mangrovisoli sp. nov., isolated from mangrove soil and the proposal for the reclassification of Paraphaeobacter pallidus as Salipiger pallidus comb. nov.</title>
        <authorList>
            <person name="Du J."/>
            <person name="Liu Y."/>
            <person name="Pei T."/>
            <person name="Deng M.R."/>
            <person name="Zhu H."/>
        </authorList>
    </citation>
    <scope>NUCLEOTIDE SEQUENCE [LARGE SCALE GENOMIC DNA]</scope>
    <source>
        <strain evidence="4 5">6D45A</strain>
    </source>
</reference>
<dbReference type="Proteomes" id="UP000607796">
    <property type="component" value="Unassembled WGS sequence"/>
</dbReference>
<accession>A0ABR9X0I2</accession>
<dbReference type="NCBIfam" id="TIGR01730">
    <property type="entry name" value="RND_mfp"/>
    <property type="match status" value="1"/>
</dbReference>
<proteinExistence type="inferred from homology"/>
<name>A0ABR9X0I2_9RHOB</name>
<keyword evidence="2" id="KW-0732">Signal</keyword>
<dbReference type="Gene3D" id="1.10.287.470">
    <property type="entry name" value="Helix hairpin bin"/>
    <property type="match status" value="1"/>
</dbReference>
<comment type="caution">
    <text evidence="4">The sequence shown here is derived from an EMBL/GenBank/DDBJ whole genome shotgun (WGS) entry which is preliminary data.</text>
</comment>
<dbReference type="PANTHER" id="PTHR30469">
    <property type="entry name" value="MULTIDRUG RESISTANCE PROTEIN MDTA"/>
    <property type="match status" value="1"/>
</dbReference>
<dbReference type="InterPro" id="IPR058647">
    <property type="entry name" value="BSH_CzcB-like"/>
</dbReference>
<evidence type="ECO:0000313" key="5">
    <source>
        <dbReference type="Proteomes" id="UP000607796"/>
    </source>
</evidence>
<dbReference type="Gene3D" id="2.40.30.170">
    <property type="match status" value="1"/>
</dbReference>
<dbReference type="PANTHER" id="PTHR30469:SF15">
    <property type="entry name" value="HLYD FAMILY OF SECRETION PROTEINS"/>
    <property type="match status" value="1"/>
</dbReference>
<dbReference type="Pfam" id="PF25973">
    <property type="entry name" value="BSH_CzcB"/>
    <property type="match status" value="1"/>
</dbReference>
<dbReference type="SUPFAM" id="SSF111369">
    <property type="entry name" value="HlyD-like secretion proteins"/>
    <property type="match status" value="1"/>
</dbReference>
<dbReference type="EMBL" id="JADFFK010000005">
    <property type="protein sequence ID" value="MBE9636995.1"/>
    <property type="molecule type" value="Genomic_DNA"/>
</dbReference>
<feature type="domain" description="CzcB-like barrel-sandwich hybrid" evidence="3">
    <location>
        <begin position="39"/>
        <end position="185"/>
    </location>
</feature>